<feature type="compositionally biased region" description="Low complexity" evidence="2">
    <location>
        <begin position="320"/>
        <end position="340"/>
    </location>
</feature>
<gene>
    <name evidence="3" type="ORF">ENH_00035030</name>
</gene>
<protein>
    <submittedName>
        <fullName evidence="3">Uncharacterized protein</fullName>
    </submittedName>
</protein>
<feature type="region of interest" description="Disordered" evidence="2">
    <location>
        <begin position="382"/>
        <end position="421"/>
    </location>
</feature>
<feature type="compositionally biased region" description="Polar residues" evidence="2">
    <location>
        <begin position="209"/>
        <end position="219"/>
    </location>
</feature>
<feature type="compositionally biased region" description="Basic and acidic residues" evidence="2">
    <location>
        <begin position="125"/>
        <end position="138"/>
    </location>
</feature>
<keyword evidence="1" id="KW-0175">Coiled coil</keyword>
<feature type="region of interest" description="Disordered" evidence="2">
    <location>
        <begin position="320"/>
        <end position="358"/>
    </location>
</feature>
<feature type="region of interest" description="Disordered" evidence="2">
    <location>
        <begin position="835"/>
        <end position="859"/>
    </location>
</feature>
<proteinExistence type="predicted"/>
<feature type="compositionally biased region" description="Basic residues" evidence="2">
    <location>
        <begin position="923"/>
        <end position="936"/>
    </location>
</feature>
<feature type="region of interest" description="Disordered" evidence="2">
    <location>
        <begin position="647"/>
        <end position="666"/>
    </location>
</feature>
<evidence type="ECO:0000256" key="1">
    <source>
        <dbReference type="SAM" id="Coils"/>
    </source>
</evidence>
<dbReference type="OrthoDB" id="348702at2759"/>
<evidence type="ECO:0000313" key="3">
    <source>
        <dbReference type="EMBL" id="CDJ67356.1"/>
    </source>
</evidence>
<reference evidence="3" key="1">
    <citation type="submission" date="2013-10" db="EMBL/GenBank/DDBJ databases">
        <title>Genomic analysis of the causative agents of coccidiosis in chickens.</title>
        <authorList>
            <person name="Reid A.J."/>
            <person name="Blake D."/>
            <person name="Billington K."/>
            <person name="Browne H."/>
            <person name="Dunn M."/>
            <person name="Hung S."/>
            <person name="Kawahara F."/>
            <person name="Miranda-Saavedra D."/>
            <person name="Mourier T."/>
            <person name="Nagra H."/>
            <person name="Otto T.D."/>
            <person name="Rawlings N."/>
            <person name="Sanchez A."/>
            <person name="Sanders M."/>
            <person name="Subramaniam C."/>
            <person name="Tay Y."/>
            <person name="Dear P."/>
            <person name="Doerig C."/>
            <person name="Gruber A."/>
            <person name="Parkinson J."/>
            <person name="Shirley M."/>
            <person name="Wan K.L."/>
            <person name="Berriman M."/>
            <person name="Tomley F."/>
            <person name="Pain A."/>
        </authorList>
    </citation>
    <scope>NUCLEOTIDE SEQUENCE [LARGE SCALE GENOMIC DNA]</scope>
    <source>
        <strain evidence="3">Houghton</strain>
    </source>
</reference>
<dbReference type="Proteomes" id="UP000030754">
    <property type="component" value="Unassembled WGS sequence"/>
</dbReference>
<dbReference type="VEuPathDB" id="ToxoDB:ENH_00035030"/>
<reference evidence="3" key="2">
    <citation type="submission" date="2013-10" db="EMBL/GenBank/DDBJ databases">
        <authorList>
            <person name="Aslett M."/>
        </authorList>
    </citation>
    <scope>NUCLEOTIDE SEQUENCE [LARGE SCALE GENOMIC DNA]</scope>
    <source>
        <strain evidence="3">Houghton</strain>
    </source>
</reference>
<name>U6MTL0_9EIME</name>
<evidence type="ECO:0000313" key="4">
    <source>
        <dbReference type="Proteomes" id="UP000030754"/>
    </source>
</evidence>
<dbReference type="GeneID" id="25473667"/>
<dbReference type="EMBL" id="HG724344">
    <property type="protein sequence ID" value="CDJ67356.1"/>
    <property type="molecule type" value="Genomic_DNA"/>
</dbReference>
<dbReference type="AlphaFoldDB" id="U6MTL0"/>
<feature type="compositionally biased region" description="Low complexity" evidence="2">
    <location>
        <begin position="874"/>
        <end position="889"/>
    </location>
</feature>
<evidence type="ECO:0000256" key="2">
    <source>
        <dbReference type="SAM" id="MobiDB-lite"/>
    </source>
</evidence>
<feature type="region of interest" description="Disordered" evidence="2">
    <location>
        <begin position="1"/>
        <end position="54"/>
    </location>
</feature>
<feature type="coiled-coil region" evidence="1">
    <location>
        <begin position="578"/>
        <end position="606"/>
    </location>
</feature>
<keyword evidence="4" id="KW-1185">Reference proteome</keyword>
<sequence length="936" mass="99364">MPCSSTDDGAWGGTLTTSPLARETDASTGMVAGRTESNRRPQQRQHWEGGGPKAATWRVRCSSLPGHAADSSCSNTLASSAVALDGARGFVAGGARNTNSSVVPLNPFRPLMPMQVASATIAAREVAHDERSDRRGSDGESDLDFFTPLSSPLREFTTPSVPVAGVMQTDSADEQQQQLMKQRSFTKFGKSGVTATSLLAGTSVDDPQHQSTSTSSLPTTKECGLLLGRFPLRRRHMSADCGSSFMQQTKHHHSHTPVLEPEAAAAAGLHLLAKTVASAAAKDKVALTSRIARPPVPSRRCMRRPIVHDGQKRMPLWVQQHQPQNVAQPSQQQQSQQGLQRETSDEELRMPLVPPPAPLSPLLARARVAPPTMGCVPAYSEDAASTAPTAVAPDDSCTTGSREAATGCSQPPSATGSVPAVHEETQLLNEPPSNSLLTNCRQQDQQEAPKQQQFACQEQGQQQEQECDKDESVQCAKRRRFSVERNASTCSLPYGQAAVAIPPVSTTCATESSDSSESQLYRNQERVEQATTLDELHFSSHRKRKRGECSTRQLLMLQPHATAADAALLDVLGTALTAEETRELRMQQQKEAAEAAAAAAAAAEAAARERTAAAAAAEAAAARAVEVAAAAEAASRAKVQLKAAQGTAAANTPVTTPTSTGETQQSTLLGCGSTAAVAPRPAAACTPLFGSAKPTEPQPLQQQQQQPQRQQQLQQQPPHSQQLHQQAPQSQQVQQQAPQSQQLQQQPPQSQQLQQQQPQSQQLQALQPQQLQGTPTSLPASGDLSASHARPKLRIRRANGPLAGAAVGAPAGGPGASAAAQASLGISQQQQQQQQVQQQFGARNPVAQQQSPQQQQMDVQGPVFQLPRAQLHQQPIQQAQLQPQLQQPASGNLGLGLAEFGPTKLTEVADGGSNPFAFVAGRGRGRGGRRGGVRRR</sequence>
<feature type="region of interest" description="Disordered" evidence="2">
    <location>
        <begin position="685"/>
        <end position="788"/>
    </location>
</feature>
<feature type="region of interest" description="Disordered" evidence="2">
    <location>
        <begin position="125"/>
        <end position="151"/>
    </location>
</feature>
<feature type="compositionally biased region" description="Polar residues" evidence="2">
    <location>
        <begin position="396"/>
        <end position="416"/>
    </location>
</feature>
<organism evidence="3 4">
    <name type="scientific">Eimeria necatrix</name>
    <dbReference type="NCBI Taxonomy" id="51315"/>
    <lineage>
        <taxon>Eukaryota</taxon>
        <taxon>Sar</taxon>
        <taxon>Alveolata</taxon>
        <taxon>Apicomplexa</taxon>
        <taxon>Conoidasida</taxon>
        <taxon>Coccidia</taxon>
        <taxon>Eucoccidiorida</taxon>
        <taxon>Eimeriorina</taxon>
        <taxon>Eimeriidae</taxon>
        <taxon>Eimeria</taxon>
    </lineage>
</organism>
<feature type="region of interest" description="Disordered" evidence="2">
    <location>
        <begin position="200"/>
        <end position="220"/>
    </location>
</feature>
<dbReference type="RefSeq" id="XP_013435823.1">
    <property type="nucleotide sequence ID" value="XM_013580369.1"/>
</dbReference>
<accession>U6MTL0</accession>
<feature type="region of interest" description="Disordered" evidence="2">
    <location>
        <begin position="874"/>
        <end position="936"/>
    </location>
</feature>
<feature type="compositionally biased region" description="Low complexity" evidence="2">
    <location>
        <begin position="698"/>
        <end position="772"/>
    </location>
</feature>
<feature type="region of interest" description="Disordered" evidence="2">
    <location>
        <begin position="805"/>
        <end position="824"/>
    </location>
</feature>